<feature type="signal peptide" evidence="1">
    <location>
        <begin position="1"/>
        <end position="19"/>
    </location>
</feature>
<dbReference type="EMBL" id="KI912111">
    <property type="protein sequence ID" value="ETS83236.1"/>
    <property type="molecule type" value="Genomic_DNA"/>
</dbReference>
<evidence type="ECO:0000313" key="3">
    <source>
        <dbReference type="EMBL" id="ETS83236.1"/>
    </source>
</evidence>
<protein>
    <recommendedName>
        <fullName evidence="2">Ecp2 effector protein-like domain-containing protein</fullName>
    </recommendedName>
</protein>
<gene>
    <name evidence="3" type="ORF">PFICI_05112</name>
</gene>
<sequence>MELFSLLFITFCFACQALSAAVGDSKPGWITKQVAMSDGSTDTLYSRDTFVHAGIEARKHNETAKFRFEGGDAQRSCESVIMARAPWITPAEAQKCADLGIQILGQPGYWEGWDWPGGHNTYSLARLADCEFGIARVDGLDSQAKFGNLDVGYLLGNVSDAQNGLVVDSGVVQVGGSMRCLGAPMSFTVGKTAWPLADVESEKKGKPRRAERWSN</sequence>
<evidence type="ECO:0000259" key="2">
    <source>
        <dbReference type="Pfam" id="PF14856"/>
    </source>
</evidence>
<dbReference type="HOGENOM" id="CLU_1283655_0_0_1"/>
<evidence type="ECO:0000313" key="4">
    <source>
        <dbReference type="Proteomes" id="UP000030651"/>
    </source>
</evidence>
<feature type="chain" id="PRO_5004834532" description="Ecp2 effector protein-like domain-containing protein" evidence="1">
    <location>
        <begin position="20"/>
        <end position="215"/>
    </location>
</feature>
<keyword evidence="1" id="KW-0732">Signal</keyword>
<dbReference type="Pfam" id="PF14856">
    <property type="entry name" value="Hce2"/>
    <property type="match status" value="1"/>
</dbReference>
<dbReference type="AlphaFoldDB" id="W3XDJ6"/>
<dbReference type="GeneID" id="19270125"/>
<proteinExistence type="predicted"/>
<dbReference type="InterPro" id="IPR029226">
    <property type="entry name" value="Ecp2-like"/>
</dbReference>
<dbReference type="KEGG" id="pfy:PFICI_05112"/>
<reference evidence="4" key="1">
    <citation type="journal article" date="2015" name="BMC Genomics">
        <title>Genomic and transcriptomic analysis of the endophytic fungus Pestalotiopsis fici reveals its lifestyle and high potential for synthesis of natural products.</title>
        <authorList>
            <person name="Wang X."/>
            <person name="Zhang X."/>
            <person name="Liu L."/>
            <person name="Xiang M."/>
            <person name="Wang W."/>
            <person name="Sun X."/>
            <person name="Che Y."/>
            <person name="Guo L."/>
            <person name="Liu G."/>
            <person name="Guo L."/>
            <person name="Wang C."/>
            <person name="Yin W.B."/>
            <person name="Stadler M."/>
            <person name="Zhang X."/>
            <person name="Liu X."/>
        </authorList>
    </citation>
    <scope>NUCLEOTIDE SEQUENCE [LARGE SCALE GENOMIC DNA]</scope>
    <source>
        <strain evidence="4">W106-1 / CGMCC3.15140</strain>
    </source>
</reference>
<organism evidence="3 4">
    <name type="scientific">Pestalotiopsis fici (strain W106-1 / CGMCC3.15140)</name>
    <dbReference type="NCBI Taxonomy" id="1229662"/>
    <lineage>
        <taxon>Eukaryota</taxon>
        <taxon>Fungi</taxon>
        <taxon>Dikarya</taxon>
        <taxon>Ascomycota</taxon>
        <taxon>Pezizomycotina</taxon>
        <taxon>Sordariomycetes</taxon>
        <taxon>Xylariomycetidae</taxon>
        <taxon>Amphisphaeriales</taxon>
        <taxon>Sporocadaceae</taxon>
        <taxon>Pestalotiopsis</taxon>
    </lineage>
</organism>
<name>W3XDJ6_PESFW</name>
<evidence type="ECO:0000256" key="1">
    <source>
        <dbReference type="SAM" id="SignalP"/>
    </source>
</evidence>
<dbReference type="RefSeq" id="XP_007831884.1">
    <property type="nucleotide sequence ID" value="XM_007833693.1"/>
</dbReference>
<keyword evidence="4" id="KW-1185">Reference proteome</keyword>
<feature type="domain" description="Ecp2 effector protein-like" evidence="2">
    <location>
        <begin position="90"/>
        <end position="180"/>
    </location>
</feature>
<dbReference type="Proteomes" id="UP000030651">
    <property type="component" value="Unassembled WGS sequence"/>
</dbReference>
<dbReference type="OrthoDB" id="4739884at2759"/>
<dbReference type="InParanoid" id="W3XDJ6"/>
<accession>W3XDJ6</accession>